<dbReference type="EMBL" id="JASHID010000020">
    <property type="protein sequence ID" value="MDI9866821.1"/>
    <property type="molecule type" value="Genomic_DNA"/>
</dbReference>
<dbReference type="PRINTS" id="PR00420">
    <property type="entry name" value="RNGMNOXGNASE"/>
</dbReference>
<dbReference type="SUPFAM" id="SSF51905">
    <property type="entry name" value="FAD/NAD(P)-binding domain"/>
    <property type="match status" value="1"/>
</dbReference>
<protein>
    <submittedName>
        <fullName evidence="4">FAD-dependent monooxygenase</fullName>
    </submittedName>
</protein>
<dbReference type="Pfam" id="PF01494">
    <property type="entry name" value="FAD_binding_3"/>
    <property type="match status" value="1"/>
</dbReference>
<dbReference type="InterPro" id="IPR002938">
    <property type="entry name" value="FAD-bd"/>
</dbReference>
<keyword evidence="2 4" id="KW-0503">Monooxygenase</keyword>
<dbReference type="InterPro" id="IPR036188">
    <property type="entry name" value="FAD/NAD-bd_sf"/>
</dbReference>
<dbReference type="PANTHER" id="PTHR13789:SF309">
    <property type="entry name" value="PUTATIVE (AFU_ORTHOLOGUE AFUA_6G14510)-RELATED"/>
    <property type="match status" value="1"/>
</dbReference>
<dbReference type="Gene3D" id="3.50.50.60">
    <property type="entry name" value="FAD/NAD(P)-binding domain"/>
    <property type="match status" value="1"/>
</dbReference>
<keyword evidence="5" id="KW-1185">Reference proteome</keyword>
<keyword evidence="1" id="KW-0560">Oxidoreductase</keyword>
<organism evidence="4 5">
    <name type="scientific">Flectobacillus longus</name>
    <dbReference type="NCBI Taxonomy" id="2984207"/>
    <lineage>
        <taxon>Bacteria</taxon>
        <taxon>Pseudomonadati</taxon>
        <taxon>Bacteroidota</taxon>
        <taxon>Cytophagia</taxon>
        <taxon>Cytophagales</taxon>
        <taxon>Flectobacillaceae</taxon>
        <taxon>Flectobacillus</taxon>
    </lineage>
</organism>
<dbReference type="InterPro" id="IPR050493">
    <property type="entry name" value="FAD-dep_Monooxygenase_BioMet"/>
</dbReference>
<dbReference type="NCBIfam" id="NF005313">
    <property type="entry name" value="PRK06847.1"/>
    <property type="match status" value="1"/>
</dbReference>
<dbReference type="RefSeq" id="WP_283371565.1">
    <property type="nucleotide sequence ID" value="NZ_JASHID010000020.1"/>
</dbReference>
<evidence type="ECO:0000313" key="5">
    <source>
        <dbReference type="Proteomes" id="UP001236569"/>
    </source>
</evidence>
<reference evidence="4 5" key="1">
    <citation type="submission" date="2023-05" db="EMBL/GenBank/DDBJ databases">
        <title>Novel species of genus Flectobacillus isolated from stream in China.</title>
        <authorList>
            <person name="Lu H."/>
        </authorList>
    </citation>
    <scope>NUCLEOTIDE SEQUENCE [LARGE SCALE GENOMIC DNA]</scope>
    <source>
        <strain evidence="4 5">DC10W</strain>
    </source>
</reference>
<accession>A0ABT6YTD0</accession>
<evidence type="ECO:0000256" key="2">
    <source>
        <dbReference type="ARBA" id="ARBA00023033"/>
    </source>
</evidence>
<evidence type="ECO:0000313" key="4">
    <source>
        <dbReference type="EMBL" id="MDI9866821.1"/>
    </source>
</evidence>
<dbReference type="PANTHER" id="PTHR13789">
    <property type="entry name" value="MONOOXYGENASE"/>
    <property type="match status" value="1"/>
</dbReference>
<feature type="domain" description="FAD-binding" evidence="3">
    <location>
        <begin position="7"/>
        <end position="316"/>
    </location>
</feature>
<gene>
    <name evidence="4" type="ORF">QM480_20955</name>
</gene>
<dbReference type="Proteomes" id="UP001236569">
    <property type="component" value="Unassembled WGS sequence"/>
</dbReference>
<proteinExistence type="predicted"/>
<evidence type="ECO:0000259" key="3">
    <source>
        <dbReference type="Pfam" id="PF01494"/>
    </source>
</evidence>
<evidence type="ECO:0000256" key="1">
    <source>
        <dbReference type="ARBA" id="ARBA00023002"/>
    </source>
</evidence>
<dbReference type="GO" id="GO:0004497">
    <property type="term" value="F:monooxygenase activity"/>
    <property type="evidence" value="ECO:0007669"/>
    <property type="project" value="UniProtKB-KW"/>
</dbReference>
<sequence length="378" mass="41395">MTQVKNILVVGGGIGGQSVAIALKKAGYEPEIVELQQEFNVYGVGIIQQANALRALDAIGVANEAIRRGSPYGKVKLCIPTGQQIGEAGTPPIGHFPSHNGISRKILHDILFDEAQKTGVKYRMGLTIETINNHENGVDVTFTDGTSGSYDILIAADGINSKVRKMVFGEYKPTYVGLSVWRYAFPRPKDLDTGYIYFGKHSKIGIIPMTAESCYIFLNSAEGDNPLIPENQLVEKLKSYMRAFPVPMVQELVEQVTDAKLVNYRTLETLKMTEPWYKNRVIVIGDAAHATIPQLGSGAALAIEDAVVLTEELQKSNSVNDAFANFMNRRLQRCQMVVEASETLGQWEVLEYSGQSLPEGANMGMLMGKTTMALTAEI</sequence>
<name>A0ABT6YTD0_9BACT</name>
<comment type="caution">
    <text evidence="4">The sequence shown here is derived from an EMBL/GenBank/DDBJ whole genome shotgun (WGS) entry which is preliminary data.</text>
</comment>